<organism evidence="1 2">
    <name type="scientific">Zopfia rhizophila CBS 207.26</name>
    <dbReference type="NCBI Taxonomy" id="1314779"/>
    <lineage>
        <taxon>Eukaryota</taxon>
        <taxon>Fungi</taxon>
        <taxon>Dikarya</taxon>
        <taxon>Ascomycota</taxon>
        <taxon>Pezizomycotina</taxon>
        <taxon>Dothideomycetes</taxon>
        <taxon>Dothideomycetes incertae sedis</taxon>
        <taxon>Zopfiaceae</taxon>
        <taxon>Zopfia</taxon>
    </lineage>
</organism>
<accession>A0A6A6DYW4</accession>
<evidence type="ECO:0000313" key="1">
    <source>
        <dbReference type="EMBL" id="KAF2183572.1"/>
    </source>
</evidence>
<protein>
    <submittedName>
        <fullName evidence="1">Uncharacterized protein</fullName>
    </submittedName>
</protein>
<reference evidence="1" key="1">
    <citation type="journal article" date="2020" name="Stud. Mycol.">
        <title>101 Dothideomycetes genomes: a test case for predicting lifestyles and emergence of pathogens.</title>
        <authorList>
            <person name="Haridas S."/>
            <person name="Albert R."/>
            <person name="Binder M."/>
            <person name="Bloem J."/>
            <person name="Labutti K."/>
            <person name="Salamov A."/>
            <person name="Andreopoulos B."/>
            <person name="Baker S."/>
            <person name="Barry K."/>
            <person name="Bills G."/>
            <person name="Bluhm B."/>
            <person name="Cannon C."/>
            <person name="Castanera R."/>
            <person name="Culley D."/>
            <person name="Daum C."/>
            <person name="Ezra D."/>
            <person name="Gonzalez J."/>
            <person name="Henrissat B."/>
            <person name="Kuo A."/>
            <person name="Liang C."/>
            <person name="Lipzen A."/>
            <person name="Lutzoni F."/>
            <person name="Magnuson J."/>
            <person name="Mondo S."/>
            <person name="Nolan M."/>
            <person name="Ohm R."/>
            <person name="Pangilinan J."/>
            <person name="Park H.-J."/>
            <person name="Ramirez L."/>
            <person name="Alfaro M."/>
            <person name="Sun H."/>
            <person name="Tritt A."/>
            <person name="Yoshinaga Y."/>
            <person name="Zwiers L.-H."/>
            <person name="Turgeon B."/>
            <person name="Goodwin S."/>
            <person name="Spatafora J."/>
            <person name="Crous P."/>
            <person name="Grigoriev I."/>
        </authorList>
    </citation>
    <scope>NUCLEOTIDE SEQUENCE</scope>
    <source>
        <strain evidence="1">CBS 207.26</strain>
    </source>
</reference>
<proteinExistence type="predicted"/>
<dbReference type="AlphaFoldDB" id="A0A6A6DYW4"/>
<dbReference type="Proteomes" id="UP000800200">
    <property type="component" value="Unassembled WGS sequence"/>
</dbReference>
<gene>
    <name evidence="1" type="ORF">K469DRAFT_751555</name>
</gene>
<keyword evidence="2" id="KW-1185">Reference proteome</keyword>
<dbReference type="EMBL" id="ML994642">
    <property type="protein sequence ID" value="KAF2183572.1"/>
    <property type="molecule type" value="Genomic_DNA"/>
</dbReference>
<name>A0A6A6DYW4_9PEZI</name>
<dbReference type="OrthoDB" id="291007at2759"/>
<sequence>MAIMFETETMSPFIRLKTLTVPEPQPPVQDRPTPPIHIQKKDGVYLVNSLRDSERSSGLAYYRNMTFGGNDGQQPDDYVDIVHGELLNWEGQHSGTFGNQTKSTTWVNAGAAGLESGTMCGGASNGFRTMEIFRDRSRVLYEIDGWKVFTEFWCN</sequence>
<evidence type="ECO:0000313" key="2">
    <source>
        <dbReference type="Proteomes" id="UP000800200"/>
    </source>
</evidence>